<dbReference type="InterPro" id="IPR059123">
    <property type="entry name" value="StrF_dom"/>
</dbReference>
<name>A0A916ZQX1_9SPHN</name>
<accession>A0A916ZQX1</accession>
<protein>
    <recommendedName>
        <fullName evidence="1">Streptomycin biosynthesis protein StrF domain-containing protein</fullName>
    </recommendedName>
</protein>
<dbReference type="Gene3D" id="3.90.550.10">
    <property type="entry name" value="Spore Coat Polysaccharide Biosynthesis Protein SpsA, Chain A"/>
    <property type="match status" value="1"/>
</dbReference>
<proteinExistence type="predicted"/>
<feature type="domain" description="Streptomycin biosynthesis protein StrF" evidence="1">
    <location>
        <begin position="11"/>
        <end position="112"/>
    </location>
</feature>
<keyword evidence="3" id="KW-1185">Reference proteome</keyword>
<dbReference type="AlphaFoldDB" id="A0A916ZQX1"/>
<reference evidence="2" key="2">
    <citation type="submission" date="2020-09" db="EMBL/GenBank/DDBJ databases">
        <authorList>
            <person name="Sun Q."/>
            <person name="Zhou Y."/>
        </authorList>
    </citation>
    <scope>NUCLEOTIDE SEQUENCE</scope>
    <source>
        <strain evidence="2">CGMCC 1.15519</strain>
    </source>
</reference>
<gene>
    <name evidence="2" type="ORF">GCM10011529_15200</name>
</gene>
<dbReference type="EMBL" id="BMJM01000004">
    <property type="protein sequence ID" value="GGE09838.1"/>
    <property type="molecule type" value="Genomic_DNA"/>
</dbReference>
<sequence length="266" mass="28802">MSHRSVVIAAAVNNEQILADTLALSPDLTSGRVKFIPVRAAESASAAYNTVLSETTADLVIFVHQDVYLPAGWVALILSEALRLDQESPDWAVMGVYGITREGKHLGRIWSGDQQLELVGDGGLSGAIASLDEVVLILRTNAGLSFDPDLPHFHMYGTDIVQMAASAGRSAHVIQAPVVHNTIPVVSLAGGFTAGYRFLQKKWAVRLPIVTSMTTITHAGLPLFRARARHWWYSRRMIKRSGIEPPRVTDVVALAKAVGYESIVNA</sequence>
<comment type="caution">
    <text evidence="2">The sequence shown here is derived from an EMBL/GenBank/DDBJ whole genome shotgun (WGS) entry which is preliminary data.</text>
</comment>
<evidence type="ECO:0000259" key="1">
    <source>
        <dbReference type="Pfam" id="PF13712"/>
    </source>
</evidence>
<dbReference type="InterPro" id="IPR029044">
    <property type="entry name" value="Nucleotide-diphossugar_trans"/>
</dbReference>
<dbReference type="Proteomes" id="UP000635071">
    <property type="component" value="Unassembled WGS sequence"/>
</dbReference>
<dbReference type="SUPFAM" id="SSF53448">
    <property type="entry name" value="Nucleotide-diphospho-sugar transferases"/>
    <property type="match status" value="1"/>
</dbReference>
<organism evidence="2 3">
    <name type="scientific">Sandarakinorhabdus glacialis</name>
    <dbReference type="NCBI Taxonomy" id="1614636"/>
    <lineage>
        <taxon>Bacteria</taxon>
        <taxon>Pseudomonadati</taxon>
        <taxon>Pseudomonadota</taxon>
        <taxon>Alphaproteobacteria</taxon>
        <taxon>Sphingomonadales</taxon>
        <taxon>Sphingosinicellaceae</taxon>
        <taxon>Sandarakinorhabdus</taxon>
    </lineage>
</organism>
<reference evidence="2" key="1">
    <citation type="journal article" date="2014" name="Int. J. Syst. Evol. Microbiol.">
        <title>Complete genome sequence of Corynebacterium casei LMG S-19264T (=DSM 44701T), isolated from a smear-ripened cheese.</title>
        <authorList>
            <consortium name="US DOE Joint Genome Institute (JGI-PGF)"/>
            <person name="Walter F."/>
            <person name="Albersmeier A."/>
            <person name="Kalinowski J."/>
            <person name="Ruckert C."/>
        </authorList>
    </citation>
    <scope>NUCLEOTIDE SEQUENCE</scope>
    <source>
        <strain evidence="2">CGMCC 1.15519</strain>
    </source>
</reference>
<dbReference type="RefSeq" id="WP_188762328.1">
    <property type="nucleotide sequence ID" value="NZ_BMJM01000004.1"/>
</dbReference>
<evidence type="ECO:0000313" key="2">
    <source>
        <dbReference type="EMBL" id="GGE09838.1"/>
    </source>
</evidence>
<evidence type="ECO:0000313" key="3">
    <source>
        <dbReference type="Proteomes" id="UP000635071"/>
    </source>
</evidence>
<dbReference type="Pfam" id="PF13712">
    <property type="entry name" value="Glyco_tranf_2_5"/>
    <property type="match status" value="1"/>
</dbReference>